<evidence type="ECO:0000313" key="2">
    <source>
        <dbReference type="EMBL" id="OEF15990.1"/>
    </source>
</evidence>
<evidence type="ECO:0000256" key="1">
    <source>
        <dbReference type="SAM" id="Phobius"/>
    </source>
</evidence>
<comment type="caution">
    <text evidence="2">The sequence shown here is derived from an EMBL/GenBank/DDBJ whole genome shotgun (WGS) entry which is preliminary data.</text>
</comment>
<keyword evidence="1" id="KW-1133">Transmembrane helix</keyword>
<dbReference type="Proteomes" id="UP000095059">
    <property type="component" value="Unassembled WGS sequence"/>
</dbReference>
<gene>
    <name evidence="2" type="ORF">A1Q5_06815</name>
</gene>
<accession>A0ABX3AVD4</accession>
<sequence length="237" mass="27200">MNSRESIDQLYLTETVYSWESIGIGGKYSPFIRWAFAIFAGLLLPTFLMLVEDDPIWSLGFWYCLTLASMGILMTRYLFFPDKHRCYNLTPMGIHYTEQDMIPEVGYKIARGFAWVGIVVCIIVAFIFGPLAFVGAGAFALMSFGMTNFQSTVDKSYIFIDERSVVFHIRNDGVVSFTIPEKGKLQYKGLVYTSTLEEKAELLSHLKLLFPEMEIVKIKRLNDQYKHPVYQQDEVAE</sequence>
<reference evidence="2 3" key="1">
    <citation type="journal article" date="2012" name="Science">
        <title>Ecological populations of bacteria act as socially cohesive units of antibiotic production and resistance.</title>
        <authorList>
            <person name="Cordero O.X."/>
            <person name="Wildschutte H."/>
            <person name="Kirkup B."/>
            <person name="Proehl S."/>
            <person name="Ngo L."/>
            <person name="Hussain F."/>
            <person name="Le Roux F."/>
            <person name="Mincer T."/>
            <person name="Polz M.F."/>
        </authorList>
    </citation>
    <scope>NUCLEOTIDE SEQUENCE [LARGE SCALE GENOMIC DNA]</scope>
    <source>
        <strain evidence="2 3">5S-186</strain>
    </source>
</reference>
<proteinExistence type="predicted"/>
<dbReference type="RefSeq" id="WP_017021386.1">
    <property type="nucleotide sequence ID" value="NZ_AJYJ02000078.1"/>
</dbReference>
<feature type="transmembrane region" description="Helical" evidence="1">
    <location>
        <begin position="113"/>
        <end position="146"/>
    </location>
</feature>
<feature type="transmembrane region" description="Helical" evidence="1">
    <location>
        <begin position="56"/>
        <end position="79"/>
    </location>
</feature>
<protein>
    <submittedName>
        <fullName evidence="2">Uncharacterized protein</fullName>
    </submittedName>
</protein>
<keyword evidence="3" id="KW-1185">Reference proteome</keyword>
<dbReference type="EMBL" id="AJYJ02000078">
    <property type="protein sequence ID" value="OEF15990.1"/>
    <property type="molecule type" value="Genomic_DNA"/>
</dbReference>
<name>A0ABX3AVD4_ALILO</name>
<organism evidence="2 3">
    <name type="scientific">Aliivibrio logei 5S-186</name>
    <dbReference type="NCBI Taxonomy" id="626086"/>
    <lineage>
        <taxon>Bacteria</taxon>
        <taxon>Pseudomonadati</taxon>
        <taxon>Pseudomonadota</taxon>
        <taxon>Gammaproteobacteria</taxon>
        <taxon>Vibrionales</taxon>
        <taxon>Vibrionaceae</taxon>
        <taxon>Aliivibrio</taxon>
    </lineage>
</organism>
<keyword evidence="1" id="KW-0472">Membrane</keyword>
<evidence type="ECO:0000313" key="3">
    <source>
        <dbReference type="Proteomes" id="UP000095059"/>
    </source>
</evidence>
<feature type="transmembrane region" description="Helical" evidence="1">
    <location>
        <begin position="31"/>
        <end position="50"/>
    </location>
</feature>
<keyword evidence="1" id="KW-0812">Transmembrane</keyword>